<proteinExistence type="predicted"/>
<gene>
    <name evidence="2" type="ORF">CRG98_020981</name>
</gene>
<keyword evidence="3" id="KW-1185">Reference proteome</keyword>
<evidence type="ECO:0000313" key="3">
    <source>
        <dbReference type="Proteomes" id="UP000233551"/>
    </source>
</evidence>
<name>A0A2I0JT29_PUNGR</name>
<organism evidence="2 3">
    <name type="scientific">Punica granatum</name>
    <name type="common">Pomegranate</name>
    <dbReference type="NCBI Taxonomy" id="22663"/>
    <lineage>
        <taxon>Eukaryota</taxon>
        <taxon>Viridiplantae</taxon>
        <taxon>Streptophyta</taxon>
        <taxon>Embryophyta</taxon>
        <taxon>Tracheophyta</taxon>
        <taxon>Spermatophyta</taxon>
        <taxon>Magnoliopsida</taxon>
        <taxon>eudicotyledons</taxon>
        <taxon>Gunneridae</taxon>
        <taxon>Pentapetalae</taxon>
        <taxon>rosids</taxon>
        <taxon>malvids</taxon>
        <taxon>Myrtales</taxon>
        <taxon>Lythraceae</taxon>
        <taxon>Punica</taxon>
    </lineage>
</organism>
<evidence type="ECO:0000313" key="2">
    <source>
        <dbReference type="EMBL" id="PKI58626.1"/>
    </source>
</evidence>
<sequence>MAGKGLDRDRRTSLDSCEPQGLTATLEEMWPRVPLDHTSLRRLLPFRNGSVPAFHALPSKFVGAYRLARVESHYEPPITVILSQLGVQCHRPYIKRPPGASCGAVSSSGASRTRSLVSWESNATGPARKFHPDQPVQPRQTGLPVGSTADPTLLIRVCSFQGAEPTSQALFPALLDFSRIPGLGIIIPTS</sequence>
<evidence type="ECO:0000256" key="1">
    <source>
        <dbReference type="SAM" id="MobiDB-lite"/>
    </source>
</evidence>
<protein>
    <submittedName>
        <fullName evidence="2">Uncharacterized protein</fullName>
    </submittedName>
</protein>
<dbReference type="AlphaFoldDB" id="A0A2I0JT29"/>
<dbReference type="EMBL" id="PGOL01001355">
    <property type="protein sequence ID" value="PKI58626.1"/>
    <property type="molecule type" value="Genomic_DNA"/>
</dbReference>
<dbReference type="Proteomes" id="UP000233551">
    <property type="component" value="Unassembled WGS sequence"/>
</dbReference>
<comment type="caution">
    <text evidence="2">The sequence shown here is derived from an EMBL/GenBank/DDBJ whole genome shotgun (WGS) entry which is preliminary data.</text>
</comment>
<accession>A0A2I0JT29</accession>
<feature type="region of interest" description="Disordered" evidence="1">
    <location>
        <begin position="116"/>
        <end position="145"/>
    </location>
</feature>
<reference evidence="2 3" key="1">
    <citation type="submission" date="2017-11" db="EMBL/GenBank/DDBJ databases">
        <title>De-novo sequencing of pomegranate (Punica granatum L.) genome.</title>
        <authorList>
            <person name="Akparov Z."/>
            <person name="Amiraslanov A."/>
            <person name="Hajiyeva S."/>
            <person name="Abbasov M."/>
            <person name="Kaur K."/>
            <person name="Hamwieh A."/>
            <person name="Solovyev V."/>
            <person name="Salamov A."/>
            <person name="Braich B."/>
            <person name="Kosarev P."/>
            <person name="Mahmoud A."/>
            <person name="Hajiyev E."/>
            <person name="Babayeva S."/>
            <person name="Izzatullayeva V."/>
            <person name="Mammadov A."/>
            <person name="Mammadov A."/>
            <person name="Sharifova S."/>
            <person name="Ojaghi J."/>
            <person name="Eynullazada K."/>
            <person name="Bayramov B."/>
            <person name="Abdulazimova A."/>
            <person name="Shahmuradov I."/>
        </authorList>
    </citation>
    <scope>NUCLEOTIDE SEQUENCE [LARGE SCALE GENOMIC DNA]</scope>
    <source>
        <strain evidence="3">cv. AG2017</strain>
        <tissue evidence="2">Leaf</tissue>
    </source>
</reference>